<evidence type="ECO:0000313" key="2">
    <source>
        <dbReference type="Proteomes" id="UP000310158"/>
    </source>
</evidence>
<dbReference type="AlphaFoldDB" id="A0A4S4KZP8"/>
<dbReference type="OrthoDB" id="430207at2759"/>
<accession>A0A4S4KZP8</accession>
<protein>
    <submittedName>
        <fullName evidence="1">Uncharacterized protein</fullName>
    </submittedName>
</protein>
<proteinExistence type="predicted"/>
<comment type="caution">
    <text evidence="1">The sequence shown here is derived from an EMBL/GenBank/DDBJ whole genome shotgun (WGS) entry which is preliminary data.</text>
</comment>
<sequence length="307" mass="34004">MPMGKASEKKAWPATILSIPRAQASFLTETLVLDTHLTLRYAIHDASAVLFGAGDVLVQQAVAKKGSKHDPGFSALRAGALFGLPVTRWFQSLGRLQFTSPTKAIVYRTFLDPSLAAPSESSVMRVSFTGGTWALTVLRSRRGVVLRVDANTRGQGHKRHIRPAEHRERLFLVKSSTLPWVPPQSRVVSVGIVSFVREHASLKTLRSNVPSLGSQISKVATSNVESDVRAEIEIAKLLREKNKKWRLIYCKRRMHARTHARPFKVSVRAVHRHRKSILVLAHTHKGPGVDASTPIDPSVIIMIYAMP</sequence>
<reference evidence="1 2" key="1">
    <citation type="submission" date="2019-02" db="EMBL/GenBank/DDBJ databases">
        <title>Genome sequencing of the rare red list fungi Bondarzewia mesenterica.</title>
        <authorList>
            <person name="Buettner E."/>
            <person name="Kellner H."/>
        </authorList>
    </citation>
    <scope>NUCLEOTIDE SEQUENCE [LARGE SCALE GENOMIC DNA]</scope>
    <source>
        <strain evidence="1 2">DSM 108281</strain>
    </source>
</reference>
<dbReference type="Proteomes" id="UP000310158">
    <property type="component" value="Unassembled WGS sequence"/>
</dbReference>
<evidence type="ECO:0000313" key="1">
    <source>
        <dbReference type="EMBL" id="THH04197.1"/>
    </source>
</evidence>
<keyword evidence="2" id="KW-1185">Reference proteome</keyword>
<gene>
    <name evidence="1" type="ORF">EW146_g10241</name>
</gene>
<dbReference type="EMBL" id="SGPL01001203">
    <property type="protein sequence ID" value="THH04197.1"/>
    <property type="molecule type" value="Genomic_DNA"/>
</dbReference>
<organism evidence="1 2">
    <name type="scientific">Bondarzewia mesenterica</name>
    <dbReference type="NCBI Taxonomy" id="1095465"/>
    <lineage>
        <taxon>Eukaryota</taxon>
        <taxon>Fungi</taxon>
        <taxon>Dikarya</taxon>
        <taxon>Basidiomycota</taxon>
        <taxon>Agaricomycotina</taxon>
        <taxon>Agaricomycetes</taxon>
        <taxon>Russulales</taxon>
        <taxon>Bondarzewiaceae</taxon>
        <taxon>Bondarzewia</taxon>
    </lineage>
</organism>
<name>A0A4S4KZP8_9AGAM</name>